<dbReference type="PANTHER" id="PTHR11085">
    <property type="entry name" value="NAD-DEPENDENT PROTEIN DEACYLASE SIRTUIN-5, MITOCHONDRIAL-RELATED"/>
    <property type="match status" value="1"/>
</dbReference>
<feature type="binding site" evidence="4">
    <location>
        <position position="124"/>
    </location>
    <ligand>
        <name>Zn(2+)</name>
        <dbReference type="ChEBI" id="CHEBI:29105"/>
    </ligand>
</feature>
<gene>
    <name evidence="3" type="primary">cobB</name>
    <name evidence="6" type="ORF">P8935_18265</name>
</gene>
<feature type="binding site" evidence="3">
    <location>
        <position position="62"/>
    </location>
    <ligand>
        <name>substrate</name>
    </ligand>
</feature>
<dbReference type="InterPro" id="IPR027546">
    <property type="entry name" value="Sirtuin_class_III"/>
</dbReference>
<dbReference type="EC" id="2.3.1.286" evidence="3"/>
<dbReference type="PANTHER" id="PTHR11085:SF4">
    <property type="entry name" value="NAD-DEPENDENT PROTEIN DEACYLASE"/>
    <property type="match status" value="1"/>
</dbReference>
<evidence type="ECO:0000256" key="2">
    <source>
        <dbReference type="ARBA" id="ARBA00023027"/>
    </source>
</evidence>
<dbReference type="HAMAP" id="MF_01121">
    <property type="entry name" value="Sirtuin_ClassIII"/>
    <property type="match status" value="1"/>
</dbReference>
<feature type="binding site" evidence="3">
    <location>
        <begin position="181"/>
        <end position="183"/>
    </location>
    <ligand>
        <name>NAD(+)</name>
        <dbReference type="ChEBI" id="CHEBI:57540"/>
    </ligand>
</feature>
<feature type="binding site" evidence="4">
    <location>
        <position position="144"/>
    </location>
    <ligand>
        <name>Zn(2+)</name>
        <dbReference type="ChEBI" id="CHEBI:29105"/>
    </ligand>
</feature>
<comment type="catalytic activity">
    <reaction evidence="3">
        <text>N(6)-succinyl-L-lysyl-[protein] + NAD(+) + H2O = 2''-O-succinyl-ADP-D-ribose + nicotinamide + L-lysyl-[protein]</text>
        <dbReference type="Rhea" id="RHEA:47668"/>
        <dbReference type="Rhea" id="RHEA-COMP:9752"/>
        <dbReference type="Rhea" id="RHEA-COMP:11877"/>
        <dbReference type="ChEBI" id="CHEBI:15377"/>
        <dbReference type="ChEBI" id="CHEBI:17154"/>
        <dbReference type="ChEBI" id="CHEBI:29969"/>
        <dbReference type="ChEBI" id="CHEBI:57540"/>
        <dbReference type="ChEBI" id="CHEBI:87830"/>
        <dbReference type="ChEBI" id="CHEBI:87832"/>
    </reaction>
</comment>
<keyword evidence="4" id="KW-0862">Zinc</keyword>
<comment type="subcellular location">
    <subcellularLocation>
        <location evidence="3">Cytoplasm</location>
    </subcellularLocation>
</comment>
<dbReference type="GO" id="GO:0017136">
    <property type="term" value="F:histone deacetylase activity, NAD-dependent"/>
    <property type="evidence" value="ECO:0007669"/>
    <property type="project" value="TreeGrafter"/>
</dbReference>
<dbReference type="GO" id="GO:0070403">
    <property type="term" value="F:NAD+ binding"/>
    <property type="evidence" value="ECO:0007669"/>
    <property type="project" value="UniProtKB-UniRule"/>
</dbReference>
<dbReference type="Gene3D" id="3.30.1600.10">
    <property type="entry name" value="SIR2/SIRT2 'Small Domain"/>
    <property type="match status" value="1"/>
</dbReference>
<comment type="similarity">
    <text evidence="3">Belongs to the sirtuin family. Class III subfamily.</text>
</comment>
<comment type="domain">
    <text evidence="3">2 residues (Tyr-59 and Arg-62) present in a large hydrophobic pocket are probably involved in substrate specificity. They are important for desuccinylation activity, but dispensable for deacetylation activity.</text>
</comment>
<keyword evidence="1" id="KW-0808">Transferase</keyword>
<feature type="binding site" evidence="3">
    <location>
        <position position="225"/>
    </location>
    <ligand>
        <name>NAD(+)</name>
        <dbReference type="ChEBI" id="CHEBI:57540"/>
    </ligand>
</feature>
<evidence type="ECO:0000256" key="4">
    <source>
        <dbReference type="PROSITE-ProRule" id="PRU00236"/>
    </source>
</evidence>
<dbReference type="InterPro" id="IPR026591">
    <property type="entry name" value="Sirtuin_cat_small_dom_sf"/>
</dbReference>
<evidence type="ECO:0000313" key="6">
    <source>
        <dbReference type="EMBL" id="XBH16505.1"/>
    </source>
</evidence>
<protein>
    <recommendedName>
        <fullName evidence="3">NAD-dependent protein deacylase</fullName>
        <ecNumber evidence="3">2.3.1.286</ecNumber>
    </recommendedName>
    <alternativeName>
        <fullName evidence="3">Regulatory protein SIR2 homolog</fullName>
    </alternativeName>
</protein>
<dbReference type="Gene3D" id="3.40.50.1220">
    <property type="entry name" value="TPP-binding domain"/>
    <property type="match status" value="1"/>
</dbReference>
<dbReference type="CDD" id="cd01412">
    <property type="entry name" value="SIRT5_Af1_CobB"/>
    <property type="match status" value="1"/>
</dbReference>
<feature type="domain" description="Deacetylase sirtuin-type" evidence="5">
    <location>
        <begin position="1"/>
        <end position="236"/>
    </location>
</feature>
<dbReference type="GO" id="GO:0005737">
    <property type="term" value="C:cytoplasm"/>
    <property type="evidence" value="ECO:0007669"/>
    <property type="project" value="UniProtKB-SubCell"/>
</dbReference>
<dbReference type="InterPro" id="IPR003000">
    <property type="entry name" value="Sirtuin"/>
</dbReference>
<dbReference type="SUPFAM" id="SSF52467">
    <property type="entry name" value="DHS-like NAD/FAD-binding domain"/>
    <property type="match status" value="1"/>
</dbReference>
<comment type="caution">
    <text evidence="3">Lacks conserved residue(s) required for the propagation of feature annotation.</text>
</comment>
<feature type="binding site" evidence="3">
    <location>
        <begin position="15"/>
        <end position="34"/>
    </location>
    <ligand>
        <name>NAD(+)</name>
        <dbReference type="ChEBI" id="CHEBI:57540"/>
    </ligand>
</feature>
<keyword evidence="4" id="KW-0479">Metal-binding</keyword>
<feature type="active site" description="Proton acceptor" evidence="3 4">
    <location>
        <position position="112"/>
    </location>
</feature>
<dbReference type="EMBL" id="CP121196">
    <property type="protein sequence ID" value="XBH16505.1"/>
    <property type="molecule type" value="Genomic_DNA"/>
</dbReference>
<name>A0AAU7DHD3_9BACT</name>
<dbReference type="GO" id="GO:0046872">
    <property type="term" value="F:metal ion binding"/>
    <property type="evidence" value="ECO:0007669"/>
    <property type="project" value="UniProtKB-KW"/>
</dbReference>
<keyword evidence="3" id="KW-0963">Cytoplasm</keyword>
<feature type="binding site" evidence="4">
    <location>
        <position position="120"/>
    </location>
    <ligand>
        <name>Zn(2+)</name>
        <dbReference type="ChEBI" id="CHEBI:29105"/>
    </ligand>
</feature>
<organism evidence="6">
    <name type="scientific">Telmatobacter sp. DSM 110680</name>
    <dbReference type="NCBI Taxonomy" id="3036704"/>
    <lineage>
        <taxon>Bacteria</taxon>
        <taxon>Pseudomonadati</taxon>
        <taxon>Acidobacteriota</taxon>
        <taxon>Terriglobia</taxon>
        <taxon>Terriglobales</taxon>
        <taxon>Acidobacteriaceae</taxon>
        <taxon>Telmatobacter</taxon>
    </lineage>
</organism>
<dbReference type="GO" id="GO:0036054">
    <property type="term" value="F:protein-malonyllysine demalonylase activity"/>
    <property type="evidence" value="ECO:0007669"/>
    <property type="project" value="InterPro"/>
</dbReference>
<evidence type="ECO:0000256" key="3">
    <source>
        <dbReference type="HAMAP-Rule" id="MF_01121"/>
    </source>
</evidence>
<reference evidence="6" key="1">
    <citation type="submission" date="2023-03" db="EMBL/GenBank/DDBJ databases">
        <title>Edaphobacter sp.</title>
        <authorList>
            <person name="Huber K.J."/>
            <person name="Papendorf J."/>
            <person name="Pilke C."/>
            <person name="Bunk B."/>
            <person name="Sproeer C."/>
            <person name="Pester M."/>
        </authorList>
    </citation>
    <scope>NUCLEOTIDE SEQUENCE</scope>
    <source>
        <strain evidence="6">DSM 110680</strain>
    </source>
</reference>
<accession>A0AAU7DHD3</accession>
<evidence type="ECO:0000259" key="5">
    <source>
        <dbReference type="PROSITE" id="PS50305"/>
    </source>
</evidence>
<keyword evidence="2 3" id="KW-0520">NAD</keyword>
<dbReference type="InterPro" id="IPR050134">
    <property type="entry name" value="NAD-dep_sirtuin_deacylases"/>
</dbReference>
<feature type="binding site" evidence="3">
    <location>
        <begin position="94"/>
        <end position="97"/>
    </location>
    <ligand>
        <name>NAD(+)</name>
        <dbReference type="ChEBI" id="CHEBI:57540"/>
    </ligand>
</feature>
<dbReference type="Pfam" id="PF02146">
    <property type="entry name" value="SIR2"/>
    <property type="match status" value="1"/>
</dbReference>
<dbReference type="RefSeq" id="WP_348261734.1">
    <property type="nucleotide sequence ID" value="NZ_CP121196.1"/>
</dbReference>
<feature type="binding site" evidence="4">
    <location>
        <position position="146"/>
    </location>
    <ligand>
        <name>Zn(2+)</name>
        <dbReference type="ChEBI" id="CHEBI:29105"/>
    </ligand>
</feature>
<feature type="binding site" evidence="3">
    <location>
        <position position="59"/>
    </location>
    <ligand>
        <name>substrate</name>
    </ligand>
</feature>
<dbReference type="AlphaFoldDB" id="A0AAU7DHD3"/>
<dbReference type="InterPro" id="IPR026590">
    <property type="entry name" value="Ssirtuin_cat_dom"/>
</dbReference>
<evidence type="ECO:0000256" key="1">
    <source>
        <dbReference type="ARBA" id="ARBA00022679"/>
    </source>
</evidence>
<dbReference type="GO" id="GO:0036055">
    <property type="term" value="F:protein-succinyllysine desuccinylase activity"/>
    <property type="evidence" value="ECO:0007669"/>
    <property type="project" value="UniProtKB-UniRule"/>
</dbReference>
<dbReference type="InterPro" id="IPR029035">
    <property type="entry name" value="DHS-like_NAD/FAD-binding_dom"/>
</dbReference>
<sequence length="236" mass="25827">MISIGPADRVFVLTGAGISAESGLPTFRASDGLWAGHRVEDVCTPEALELNPALVWQFYSERREQGAKAAPNPAHVALAKLEAELGDRFFLCTQNVDDLHERAGSKRLVHMHGELAKSRCEDDCGELPVEDHTVYKSLDEVGRCKCGARLRPHIVFFGEIPLEMDRIQREIARATLMVVVGTSGSVYPAANFVHWARQAGARTVYIGPEPPLNAHAFTNVVEGKAGEVLPELFELS</sequence>
<comment type="catalytic activity">
    <reaction evidence="3">
        <text>N(6)-acetyl-L-lysyl-[protein] + NAD(+) + H2O = 2''-O-acetyl-ADP-D-ribose + nicotinamide + L-lysyl-[protein]</text>
        <dbReference type="Rhea" id="RHEA:43636"/>
        <dbReference type="Rhea" id="RHEA-COMP:9752"/>
        <dbReference type="Rhea" id="RHEA-COMP:10731"/>
        <dbReference type="ChEBI" id="CHEBI:15377"/>
        <dbReference type="ChEBI" id="CHEBI:17154"/>
        <dbReference type="ChEBI" id="CHEBI:29969"/>
        <dbReference type="ChEBI" id="CHEBI:57540"/>
        <dbReference type="ChEBI" id="CHEBI:61930"/>
        <dbReference type="ChEBI" id="CHEBI:83767"/>
        <dbReference type="EC" id="2.3.1.286"/>
    </reaction>
</comment>
<dbReference type="PROSITE" id="PS50305">
    <property type="entry name" value="SIRTUIN"/>
    <property type="match status" value="1"/>
</dbReference>
<proteinExistence type="inferred from homology"/>
<comment type="function">
    <text evidence="3">NAD-dependent lysine deacetylase and desuccinylase that specifically removes acetyl and succinyl groups on target proteins. Modulates the activities of several proteins which are inactive in their acylated form.</text>
</comment>